<proteinExistence type="inferred from homology"/>
<evidence type="ECO:0000256" key="4">
    <source>
        <dbReference type="PIRSR" id="PIRSR000303-1"/>
    </source>
</evidence>
<evidence type="ECO:0000313" key="6">
    <source>
        <dbReference type="EMBL" id="AWL66806.1"/>
    </source>
</evidence>
<reference evidence="12" key="7">
    <citation type="submission" date="2018-06" db="EMBL/GenBank/DDBJ databases">
        <title>Serratia marcescens genome sequencing and assembly.</title>
        <authorList>
            <person name="Martins R.C.R."/>
            <person name="Perdigao-Neto L.V."/>
            <person name="Costa S.F."/>
            <person name="Levin A.S.S."/>
        </authorList>
    </citation>
    <scope>NUCLEOTIDE SEQUENCE</scope>
    <source>
        <strain evidence="12">1283</strain>
    </source>
</reference>
<evidence type="ECO:0000313" key="15">
    <source>
        <dbReference type="Proteomes" id="UP000050489"/>
    </source>
</evidence>
<dbReference type="Proteomes" id="UP001275057">
    <property type="component" value="Unassembled WGS sequence"/>
</dbReference>
<dbReference type="GeneID" id="98188104"/>
<reference evidence="13" key="5">
    <citation type="submission" date="2017-12" db="EMBL/GenBank/DDBJ databases">
        <title>FDA dAtabase for Regulatory Grade micrObial Sequences (FDA-ARGOS): Supporting development and validation of Infectious Disease Dx tests.</title>
        <authorList>
            <person name="Campos J."/>
            <person name="Goldberg B."/>
            <person name="Tallon L."/>
            <person name="Sadzewicz L."/>
            <person name="Sengamalay N."/>
            <person name="Ott S."/>
            <person name="Godinez A."/>
            <person name="Nagaraj S."/>
            <person name="Vavikolanu K."/>
            <person name="Vyas G."/>
            <person name="Nadendla S."/>
            <person name="Aluvathingal J."/>
            <person name="Geyer C."/>
            <person name="Nandy P."/>
            <person name="Hobson J."/>
            <person name="Sichtig H."/>
        </authorList>
    </citation>
    <scope>NUCLEOTIDE SEQUENCE [LARGE SCALE GENOMIC DNA]</scope>
    <source>
        <strain evidence="13">FDAARGOS_79</strain>
    </source>
</reference>
<dbReference type="EMBL" id="CP029449">
    <property type="protein sequence ID" value="AWL66806.1"/>
    <property type="molecule type" value="Genomic_DNA"/>
</dbReference>
<evidence type="ECO:0000313" key="14">
    <source>
        <dbReference type="Proteomes" id="UP000037482"/>
    </source>
</evidence>
<evidence type="ECO:0000256" key="3">
    <source>
        <dbReference type="ARBA" id="ARBA00023002"/>
    </source>
</evidence>
<dbReference type="InterPro" id="IPR029760">
    <property type="entry name" value="GPX_CS"/>
</dbReference>
<evidence type="ECO:0000313" key="12">
    <source>
        <dbReference type="EMBL" id="PYA74706.1"/>
    </source>
</evidence>
<dbReference type="PIRSF" id="PIRSF000303">
    <property type="entry name" value="Glutathion_perox"/>
    <property type="match status" value="1"/>
</dbReference>
<reference evidence="6 16" key="6">
    <citation type="submission" date="2018-05" db="EMBL/GenBank/DDBJ databases">
        <title>Klebsiella quasipneumonaiae provides a window into carbapenemase gene transfer, plasmid rearrangements and nosocomial acquisition from the hospital environment.</title>
        <authorList>
            <person name="Mathers A.J."/>
            <person name="Vegesana K."/>
            <person name="Stoesser N."/>
            <person name="Crook D."/>
            <person name="Vaughan A."/>
            <person name="Barry K."/>
            <person name="Parikh H."/>
            <person name="Sebra R."/>
            <person name="Kotay S."/>
            <person name="Walker A.S."/>
            <person name="Sheppard A.E."/>
        </authorList>
    </citation>
    <scope>NUCLEOTIDE SEQUENCE [LARGE SCALE GENOMIC DNA]</scope>
    <source>
        <strain evidence="6 16">CAV1761</strain>
    </source>
</reference>
<dbReference type="AlphaFoldDB" id="A0A0A5LUV9"/>
<evidence type="ECO:0000313" key="7">
    <source>
        <dbReference type="EMBL" id="KMU52024.1"/>
    </source>
</evidence>
<keyword evidence="3 5" id="KW-0560">Oxidoreductase</keyword>
<dbReference type="EMBL" id="JAXABG010000003">
    <property type="protein sequence ID" value="MDX7082038.1"/>
    <property type="molecule type" value="Genomic_DNA"/>
</dbReference>
<dbReference type="PROSITE" id="PS00763">
    <property type="entry name" value="GLUTATHIONE_PEROXID_2"/>
    <property type="match status" value="1"/>
</dbReference>
<organism evidence="7 14">
    <name type="scientific">Serratia marcescens</name>
    <dbReference type="NCBI Taxonomy" id="615"/>
    <lineage>
        <taxon>Bacteria</taxon>
        <taxon>Pseudomonadati</taxon>
        <taxon>Pseudomonadota</taxon>
        <taxon>Gammaproteobacteria</taxon>
        <taxon>Enterobacterales</taxon>
        <taxon>Yersiniaceae</taxon>
        <taxon>Serratia</taxon>
    </lineage>
</organism>
<evidence type="ECO:0000313" key="9">
    <source>
        <dbReference type="EMBL" id="MDX7082038.1"/>
    </source>
</evidence>
<dbReference type="SUPFAM" id="SSF52833">
    <property type="entry name" value="Thioredoxin-like"/>
    <property type="match status" value="1"/>
</dbReference>
<evidence type="ECO:0000256" key="2">
    <source>
        <dbReference type="ARBA" id="ARBA00022559"/>
    </source>
</evidence>
<keyword evidence="2 5" id="KW-0575">Peroxidase</keyword>
<dbReference type="Proteomes" id="UP000030378">
    <property type="component" value="Unassembled WGS sequence"/>
</dbReference>
<reference evidence="15" key="2">
    <citation type="submission" date="2016-04" db="EMBL/GenBank/DDBJ databases">
        <authorList>
            <person name="Osei Sekyere J."/>
            <person name="Sivertsen A."/>
            <person name="Pedersen A.T."/>
            <person name="Sundsfjord A."/>
        </authorList>
    </citation>
    <scope>NUCLEOTIDE SEQUENCE [LARGE SCALE GENOMIC DNA]</scope>
    <source>
        <strain evidence="15">945174350</strain>
    </source>
</reference>
<evidence type="ECO:0000313" key="8">
    <source>
        <dbReference type="EMBL" id="MDQ9557009.1"/>
    </source>
</evidence>
<dbReference type="Gene3D" id="3.40.30.10">
    <property type="entry name" value="Glutaredoxin"/>
    <property type="match status" value="1"/>
</dbReference>
<evidence type="ECO:0000313" key="18">
    <source>
        <dbReference type="Proteomes" id="UP001234811"/>
    </source>
</evidence>
<reference evidence="9 19" key="10">
    <citation type="submission" date="2023-11" db="EMBL/GenBank/DDBJ databases">
        <title>Detection of rare carbapenemases in Enterobacterales - comparison of two colorimetric and two CIM-based carbapenemase assays.</title>
        <authorList>
            <person name="Schaffarczyk L."/>
            <person name="Noster J."/>
            <person name="Stelzer Y."/>
            <person name="Sattler J."/>
            <person name="Gatermann S."/>
            <person name="Hamprecht A."/>
        </authorList>
    </citation>
    <scope>NUCLEOTIDE SEQUENCE [LARGE SCALE GENOMIC DNA]</scope>
    <source>
        <strain evidence="9 19">CIM-Carb-136</strain>
    </source>
</reference>
<sequence>MIHSLLSIPCVTLQGEQKTLGDFPARAYLVVNTASKCGFTPQYRGLENLWQYYRERGLVVLGFPCNQFGSQEPGSPLEIANFCSLNYGVSFPLFSKIDVNGPGAHPLFNELKRLAPGILGSRRIKWNFTKFLLTADGQRVTRFAPITKPERLFDRIETLLK</sequence>
<accession>A0A0A5LUV9</accession>
<dbReference type="Proteomes" id="UP001234811">
    <property type="component" value="Unassembled WGS sequence"/>
</dbReference>
<dbReference type="Proteomes" id="UP000037482">
    <property type="component" value="Unassembled WGS sequence"/>
</dbReference>
<evidence type="ECO:0000256" key="5">
    <source>
        <dbReference type="RuleBase" id="RU000499"/>
    </source>
</evidence>
<dbReference type="PANTHER" id="PTHR11592:SF78">
    <property type="entry name" value="GLUTATHIONE PEROXIDASE"/>
    <property type="match status" value="1"/>
</dbReference>
<name>A0A0A5LUV9_SERMA</name>
<dbReference type="EMBL" id="JTBC02000002">
    <property type="protein sequence ID" value="PNO70734.1"/>
    <property type="molecule type" value="Genomic_DNA"/>
</dbReference>
<dbReference type="Proteomes" id="UP000050489">
    <property type="component" value="Unassembled WGS sequence"/>
</dbReference>
<dbReference type="Proteomes" id="UP000245399">
    <property type="component" value="Chromosome"/>
</dbReference>
<reference evidence="8 18" key="9">
    <citation type="submission" date="2023-07" db="EMBL/GenBank/DDBJ databases">
        <title>Pathogens genome sequencing project 196.</title>
        <authorList>
            <person name="Cao X."/>
        </authorList>
    </citation>
    <scope>NUCLEOTIDE SEQUENCE [LARGE SCALE GENOMIC DNA]</scope>
    <source>
        <strain evidence="8 18">SM41</strain>
    </source>
</reference>
<reference evidence="12" key="8">
    <citation type="submission" date="2018-06" db="EMBL/GenBank/DDBJ databases">
        <authorList>
            <person name="Martins R.C."/>
            <person name="Perdigao-Neto L.V."/>
            <person name="Costa S.F."/>
            <person name="Levin A.S.S."/>
        </authorList>
    </citation>
    <scope>NUCLEOTIDE SEQUENCE</scope>
    <source>
        <strain evidence="12">1283</strain>
    </source>
</reference>
<dbReference type="GO" id="GO:0004601">
    <property type="term" value="F:peroxidase activity"/>
    <property type="evidence" value="ECO:0007669"/>
    <property type="project" value="UniProtKB-KW"/>
</dbReference>
<accession>A0A656VIB9</accession>
<dbReference type="FunFam" id="3.40.30.10:FF:000010">
    <property type="entry name" value="Glutathione peroxidase"/>
    <property type="match status" value="1"/>
</dbReference>
<dbReference type="EMBL" id="LFJS01000012">
    <property type="protein sequence ID" value="KMU52024.1"/>
    <property type="molecule type" value="Genomic_DNA"/>
</dbReference>
<dbReference type="GO" id="GO:0034599">
    <property type="term" value="P:cellular response to oxidative stress"/>
    <property type="evidence" value="ECO:0007669"/>
    <property type="project" value="TreeGrafter"/>
</dbReference>
<evidence type="ECO:0000313" key="13">
    <source>
        <dbReference type="Proteomes" id="UP000030378"/>
    </source>
</evidence>
<dbReference type="Pfam" id="PF00255">
    <property type="entry name" value="GSHPx"/>
    <property type="match status" value="1"/>
</dbReference>
<feature type="active site" evidence="4">
    <location>
        <position position="37"/>
    </location>
</feature>
<evidence type="ECO:0000313" key="17">
    <source>
        <dbReference type="Proteomes" id="UP000247823"/>
    </source>
</evidence>
<evidence type="ECO:0000313" key="11">
    <source>
        <dbReference type="EMBL" id="PNO70734.1"/>
    </source>
</evidence>
<evidence type="ECO:0000313" key="10">
    <source>
        <dbReference type="EMBL" id="OCO85264.1"/>
    </source>
</evidence>
<reference evidence="11" key="4">
    <citation type="submission" date="2017-12" db="EMBL/GenBank/DDBJ databases">
        <title>FDA dAtabase for Regulatory Grade micrObial Sequences (FDA-ARGOS): Supporting development and validation of Infectious Disease Dx tests.</title>
        <authorList>
            <person name="Campos J."/>
            <person name="Goldberg B."/>
            <person name="Tallon L.J."/>
            <person name="Sadzewicz L."/>
            <person name="Sengamalay N."/>
            <person name="Ott S."/>
            <person name="Godinez A."/>
            <person name="Nagaraj S."/>
            <person name="Vavikolanu K."/>
            <person name="Vyas G."/>
            <person name="Nadendla S."/>
            <person name="Aluvathingal J."/>
            <person name="Geyer C."/>
            <person name="Nandy P."/>
            <person name="Hobson J."/>
            <person name="Sichtig H."/>
        </authorList>
    </citation>
    <scope>NUCLEOTIDE SEQUENCE</scope>
    <source>
        <strain evidence="11">FDAARGOS_79</strain>
    </source>
</reference>
<evidence type="ECO:0000256" key="1">
    <source>
        <dbReference type="ARBA" id="ARBA00006926"/>
    </source>
</evidence>
<protein>
    <recommendedName>
        <fullName evidence="5">Glutathione peroxidase</fullName>
    </recommendedName>
</protein>
<comment type="similarity">
    <text evidence="1 5">Belongs to the glutathione peroxidase family.</text>
</comment>
<dbReference type="CDD" id="cd00340">
    <property type="entry name" value="GSH_Peroxidase"/>
    <property type="match status" value="1"/>
</dbReference>
<dbReference type="PRINTS" id="PR01011">
    <property type="entry name" value="GLUTPROXDASE"/>
</dbReference>
<dbReference type="PROSITE" id="PS51355">
    <property type="entry name" value="GLUTATHIONE_PEROXID_3"/>
    <property type="match status" value="1"/>
</dbReference>
<evidence type="ECO:0000313" key="16">
    <source>
        <dbReference type="Proteomes" id="UP000245399"/>
    </source>
</evidence>
<dbReference type="EMBL" id="JAVIPQ010000241">
    <property type="protein sequence ID" value="MDQ9557009.1"/>
    <property type="molecule type" value="Genomic_DNA"/>
</dbReference>
<dbReference type="InterPro" id="IPR036249">
    <property type="entry name" value="Thioredoxin-like_sf"/>
</dbReference>
<reference evidence="10" key="3">
    <citation type="journal article" date="2017" name="PLoS ONE">
        <title>Genomic and phenotypic characterisation of fluoroquinolone resistance mechanisms in Enterobacteriaceae in Durban, South Africa.</title>
        <authorList>
            <person name="Osei Sekyere J."/>
            <person name="Amoako D.G."/>
        </authorList>
    </citation>
    <scope>NUCLEOTIDE SEQUENCE</scope>
    <source>
        <strain evidence="10">945174350</strain>
    </source>
</reference>
<evidence type="ECO:0000313" key="19">
    <source>
        <dbReference type="Proteomes" id="UP001275057"/>
    </source>
</evidence>
<gene>
    <name evidence="7" type="ORF">AB868_02775</name>
    <name evidence="10" type="ORF">AN695_0201905</name>
    <name evidence="6" type="ORF">DKC05_03535</name>
    <name evidence="12" type="ORF">DMW51_01630</name>
    <name evidence="11" type="ORF">MC70_012300</name>
    <name evidence="8" type="ORF">RF091_15995</name>
    <name evidence="9" type="ORF">SJ435_06530</name>
</gene>
<keyword evidence="17" id="KW-1185">Reference proteome</keyword>
<reference evidence="7 14" key="1">
    <citation type="submission" date="2015-06" db="EMBL/GenBank/DDBJ databases">
        <title>Draft Genome of Serratia marcescens Strain AH0650_Sm1.</title>
        <authorList>
            <person name="Wan Y."/>
            <person name="Gorrie C."/>
            <person name="Holt K."/>
        </authorList>
    </citation>
    <scope>NUCLEOTIDE SEQUENCE [LARGE SCALE GENOMIC DNA]</scope>
    <source>
        <strain evidence="7 14">AH0650_Sm1</strain>
    </source>
</reference>
<dbReference type="InterPro" id="IPR000889">
    <property type="entry name" value="Glutathione_peroxidase"/>
</dbReference>
<dbReference type="EMBL" id="LJEX02000092">
    <property type="protein sequence ID" value="OCO85264.1"/>
    <property type="molecule type" value="Genomic_DNA"/>
</dbReference>
<dbReference type="EMBL" id="QJQB01000034">
    <property type="protein sequence ID" value="PYA74706.1"/>
    <property type="molecule type" value="Genomic_DNA"/>
</dbReference>
<dbReference type="RefSeq" id="WP_038871031.1">
    <property type="nucleotide sequence ID" value="NZ_ABEXNO020000001.1"/>
</dbReference>
<dbReference type="Proteomes" id="UP000247823">
    <property type="component" value="Unassembled WGS sequence"/>
</dbReference>
<dbReference type="PANTHER" id="PTHR11592">
    <property type="entry name" value="GLUTATHIONE PEROXIDASE"/>
    <property type="match status" value="1"/>
</dbReference>